<keyword evidence="3" id="KW-1185">Reference proteome</keyword>
<feature type="region of interest" description="Disordered" evidence="1">
    <location>
        <begin position="1"/>
        <end position="28"/>
    </location>
</feature>
<reference evidence="2 3" key="1">
    <citation type="submission" date="2020-01" db="EMBL/GenBank/DDBJ databases">
        <title>Kibdelosporangium persica a novel Actinomycetes from a hot desert in Iran.</title>
        <authorList>
            <person name="Safaei N."/>
            <person name="Zaburannyi N."/>
            <person name="Mueller R."/>
            <person name="Wink J."/>
        </authorList>
    </citation>
    <scope>NUCLEOTIDE SEQUENCE [LARGE SCALE GENOMIC DNA]</scope>
    <source>
        <strain evidence="2 3">4NS15</strain>
    </source>
</reference>
<dbReference type="RefSeq" id="WP_173138222.1">
    <property type="nucleotide sequence ID" value="NZ_CBCSGW010000068.1"/>
</dbReference>
<dbReference type="EMBL" id="JAAATY010000022">
    <property type="protein sequence ID" value="NRN68737.1"/>
    <property type="molecule type" value="Genomic_DNA"/>
</dbReference>
<comment type="caution">
    <text evidence="2">The sequence shown here is derived from an EMBL/GenBank/DDBJ whole genome shotgun (WGS) entry which is preliminary data.</text>
</comment>
<protein>
    <submittedName>
        <fullName evidence="2">Uncharacterized protein</fullName>
    </submittedName>
</protein>
<dbReference type="Proteomes" id="UP000763557">
    <property type="component" value="Unassembled WGS sequence"/>
</dbReference>
<organism evidence="2 3">
    <name type="scientific">Kibdelosporangium persicum</name>
    <dbReference type="NCBI Taxonomy" id="2698649"/>
    <lineage>
        <taxon>Bacteria</taxon>
        <taxon>Bacillati</taxon>
        <taxon>Actinomycetota</taxon>
        <taxon>Actinomycetes</taxon>
        <taxon>Pseudonocardiales</taxon>
        <taxon>Pseudonocardiaceae</taxon>
        <taxon>Kibdelosporangium</taxon>
    </lineage>
</organism>
<accession>A0ABX2FBR4</accession>
<proteinExistence type="predicted"/>
<feature type="region of interest" description="Disordered" evidence="1">
    <location>
        <begin position="241"/>
        <end position="275"/>
    </location>
</feature>
<evidence type="ECO:0000256" key="1">
    <source>
        <dbReference type="SAM" id="MobiDB-lite"/>
    </source>
</evidence>
<sequence>MTAQFDVADPPDHEHHTTMADSAVSAGPHGNIETARLVTRAQLARLPVHAGNQAVSGLFAQRSADSGENVVDKALRSKDPGDVKAIDTKEIAGLPVDKKMDLIRILAYQGWVGPFDETKIEEIWGTLTTEELVRTGSREIVLFNHCVTVGAELDRLANVKLMAGDFVSDTRSIALGYLKQNGELITSEMAGLGIPATAGEAAAPPTEAQSQKLAATQRAAASVADLQRQMEAARKVPVGYGPASSVPMLGDSAGGPSDGEGPAPQDSTGSAGGFDGTKPVKYADVALFEPGKPPPFGDPGQATAAGFTMLGPPVETKDFATLETLFTKASTSVAGLLGHYPALMALSKTGKSEDVGALAAENDPAAARVRLGTAMRAVLENIAKAQTGLDVAGGGIDPLDLQPIHRQMFQGQAAATGQGMGAYDWTQSLPKLVAEQQIGDHEFGRVLGHLGLSTLSAAAFIVAPFTGGASLAMLLAVGVGAAAANVANSVTEYDKLLGLSKASVKPGTELVDQGQVDAAKAQADADETELALAVLTAATLGLGQVGKYKGLANAVQDAADAVELAQTVQELMDMFQDDVMMSQSMFEIDLSGPAGDELPVQRQLQGTRPIWEDFEIHAAGQLQNGAVPGIPQMDIVLPGIHNASGNGIDRIGLRRTKSGKIEVWHFEIKWNYIETKNPDPKLWERGGKIQFDKDWEVKAIDKLCDSDHPSALAAQDAVRQYLATHSGRPVHKVPMSEVIDTLRTKAKGRAVLIREGVVPVTLREQLARMTRRRRRFRIGHVPIP</sequence>
<evidence type="ECO:0000313" key="3">
    <source>
        <dbReference type="Proteomes" id="UP000763557"/>
    </source>
</evidence>
<evidence type="ECO:0000313" key="2">
    <source>
        <dbReference type="EMBL" id="NRN68737.1"/>
    </source>
</evidence>
<gene>
    <name evidence="2" type="ORF">GC106_59840</name>
</gene>
<name>A0ABX2FBR4_9PSEU</name>